<gene>
    <name evidence="2" type="ORF">ACFFSA_29645</name>
</gene>
<dbReference type="RefSeq" id="WP_345001437.1">
    <property type="nucleotide sequence ID" value="NZ_BAAAXV010000009.1"/>
</dbReference>
<dbReference type="EMBL" id="JBHMBW010000029">
    <property type="protein sequence ID" value="MFB9627268.1"/>
    <property type="molecule type" value="Genomic_DNA"/>
</dbReference>
<dbReference type="Proteomes" id="UP001589532">
    <property type="component" value="Unassembled WGS sequence"/>
</dbReference>
<organism evidence="2 3">
    <name type="scientific">Nonomuraea helvata</name>
    <dbReference type="NCBI Taxonomy" id="37484"/>
    <lineage>
        <taxon>Bacteria</taxon>
        <taxon>Bacillati</taxon>
        <taxon>Actinomycetota</taxon>
        <taxon>Actinomycetes</taxon>
        <taxon>Streptosporangiales</taxon>
        <taxon>Streptosporangiaceae</taxon>
        <taxon>Nonomuraea</taxon>
    </lineage>
</organism>
<keyword evidence="3" id="KW-1185">Reference proteome</keyword>
<feature type="region of interest" description="Disordered" evidence="1">
    <location>
        <begin position="218"/>
        <end position="238"/>
    </location>
</feature>
<proteinExistence type="predicted"/>
<evidence type="ECO:0000313" key="2">
    <source>
        <dbReference type="EMBL" id="MFB9627268.1"/>
    </source>
</evidence>
<evidence type="ECO:0008006" key="4">
    <source>
        <dbReference type="Google" id="ProtNLM"/>
    </source>
</evidence>
<reference evidence="2 3" key="1">
    <citation type="submission" date="2024-09" db="EMBL/GenBank/DDBJ databases">
        <authorList>
            <person name="Sun Q."/>
            <person name="Mori K."/>
        </authorList>
    </citation>
    <scope>NUCLEOTIDE SEQUENCE [LARGE SCALE GENOMIC DNA]</scope>
    <source>
        <strain evidence="2 3">JCM 3143</strain>
    </source>
</reference>
<comment type="caution">
    <text evidence="2">The sequence shown here is derived from an EMBL/GenBank/DDBJ whole genome shotgun (WGS) entry which is preliminary data.</text>
</comment>
<evidence type="ECO:0000313" key="3">
    <source>
        <dbReference type="Proteomes" id="UP001589532"/>
    </source>
</evidence>
<accession>A0ABV5S6G7</accession>
<evidence type="ECO:0000256" key="1">
    <source>
        <dbReference type="SAM" id="MobiDB-lite"/>
    </source>
</evidence>
<name>A0ABV5S6G7_9ACTN</name>
<protein>
    <recommendedName>
        <fullName evidence="4">HEAT repeat domain-containing protein</fullName>
    </recommendedName>
</protein>
<sequence length="479" mass="52102">MAETPESGEIDLDDRTLRRHLITISDYVRSVAAPVTRDLSRREADALLRSYLEPDCFPEAVRRLSVRHLLVLVGEEETGKRSGAMALLSRMSLADGDAITVLSPARTAAELLSRTEYEPGRAYLLHDWIAESTDTVELVNLARKLAELGSYLVITRNGAPSQAVEVEQPWSAPDPGELFDFCLRTYDVRAVRTPEELARARDLALVLPTPSEVVSLATRQAQDEEPAGEEVTAWFDTKPPPHEVREAAALAFLYGAAEPVFERQFARLERICQTHEKRGPQPAGAPHPLLGSHEGRVGFLSPRHRGQVLAELAGRYGFWLWQPLREWVRSLPLEGLEESVRASEGVASLAAYSLGEVREEFLEVWARGGGAEPLAAGNALSYMCADDTLAPEALRLALAWADEPGDPRAAAAAVALGGGLSVRYPVDALRHLRRLASCDGPTATVARGSLALLLRQAGKRDDSHARTLIALAATTATGP</sequence>